<feature type="region of interest" description="Disordered" evidence="6">
    <location>
        <begin position="235"/>
        <end position="306"/>
    </location>
</feature>
<dbReference type="SUPFAM" id="SSF54001">
    <property type="entry name" value="Cysteine proteinases"/>
    <property type="match status" value="1"/>
</dbReference>
<keyword evidence="4" id="KW-0788">Thiol protease</keyword>
<dbReference type="Proteomes" id="UP000727993">
    <property type="component" value="Unassembled WGS sequence"/>
</dbReference>
<feature type="compositionally biased region" description="Low complexity" evidence="6">
    <location>
        <begin position="258"/>
        <end position="290"/>
    </location>
</feature>
<dbReference type="Gene3D" id="3.90.1720.10">
    <property type="entry name" value="endopeptidase domain like (from Nostoc punctiforme)"/>
    <property type="match status" value="1"/>
</dbReference>
<gene>
    <name evidence="9" type="ORF">IPN02_11195</name>
</gene>
<evidence type="ECO:0000256" key="6">
    <source>
        <dbReference type="SAM" id="MobiDB-lite"/>
    </source>
</evidence>
<evidence type="ECO:0000259" key="8">
    <source>
        <dbReference type="PROSITE" id="PS51935"/>
    </source>
</evidence>
<feature type="domain" description="NlpC/P60" evidence="8">
    <location>
        <begin position="299"/>
        <end position="415"/>
    </location>
</feature>
<organism evidence="9 10">
    <name type="scientific">Candidatus Neomicrothrix subdominans</name>
    <dbReference type="NCBI Taxonomy" id="2954438"/>
    <lineage>
        <taxon>Bacteria</taxon>
        <taxon>Bacillati</taxon>
        <taxon>Actinomycetota</taxon>
        <taxon>Acidimicrobiia</taxon>
        <taxon>Acidimicrobiales</taxon>
        <taxon>Microthrixaceae</taxon>
        <taxon>Candidatus Neomicrothrix</taxon>
    </lineage>
</organism>
<dbReference type="InterPro" id="IPR051202">
    <property type="entry name" value="Peptidase_C40"/>
</dbReference>
<dbReference type="AlphaFoldDB" id="A0A936TF41"/>
<keyword evidence="2" id="KW-0645">Protease</keyword>
<comment type="caution">
    <text evidence="9">The sequence shown here is derived from an EMBL/GenBank/DDBJ whole genome shotgun (WGS) entry which is preliminary data.</text>
</comment>
<feature type="compositionally biased region" description="Basic and acidic residues" evidence="6">
    <location>
        <begin position="159"/>
        <end position="196"/>
    </location>
</feature>
<dbReference type="GO" id="GO:0006508">
    <property type="term" value="P:proteolysis"/>
    <property type="evidence" value="ECO:0007669"/>
    <property type="project" value="UniProtKB-KW"/>
</dbReference>
<evidence type="ECO:0000313" key="9">
    <source>
        <dbReference type="EMBL" id="MBK9297374.1"/>
    </source>
</evidence>
<reference evidence="9 10" key="1">
    <citation type="submission" date="2020-10" db="EMBL/GenBank/DDBJ databases">
        <title>Connecting structure to function with the recovery of over 1000 high-quality activated sludge metagenome-assembled genomes encoding full-length rRNA genes using long-read sequencing.</title>
        <authorList>
            <person name="Singleton C.M."/>
            <person name="Petriglieri F."/>
            <person name="Kristensen J.M."/>
            <person name="Kirkegaard R.H."/>
            <person name="Michaelsen T.Y."/>
            <person name="Andersen M.H."/>
            <person name="Karst S.M."/>
            <person name="Dueholm M.S."/>
            <person name="Nielsen P.H."/>
            <person name="Albertsen M."/>
        </authorList>
    </citation>
    <scope>NUCLEOTIDE SEQUENCE [LARGE SCALE GENOMIC DNA]</scope>
    <source>
        <strain evidence="9">Lyne_18-Q3-R50-59_MAXAC.006</strain>
    </source>
</reference>
<feature type="coiled-coil region" evidence="5">
    <location>
        <begin position="23"/>
        <end position="78"/>
    </location>
</feature>
<evidence type="ECO:0000313" key="10">
    <source>
        <dbReference type="Proteomes" id="UP000727993"/>
    </source>
</evidence>
<evidence type="ECO:0000256" key="1">
    <source>
        <dbReference type="ARBA" id="ARBA00007074"/>
    </source>
</evidence>
<proteinExistence type="inferred from homology"/>
<evidence type="ECO:0000256" key="3">
    <source>
        <dbReference type="ARBA" id="ARBA00022801"/>
    </source>
</evidence>
<dbReference type="Pfam" id="PF00877">
    <property type="entry name" value="NLPC_P60"/>
    <property type="match status" value="1"/>
</dbReference>
<accession>A0A936TF41</accession>
<sequence>MLAAITVPVIPLLASGSVGAQDSSDLAAQVDRIQARRAELDDKLSILDEEANQAKLKLADLEKRAATNQADVDSAKGEMAGASKDVRSYAIKTFTASPGTEMMGGEVDPNSALVRRTLLQTARGNREEAIDQVRAARSDLATKQSYLDDTSEEIAAQKAKADKAREETKQTESTLAKEEQQVKGALKEALEREEAARQAAARAEAERRQAEAEAKAKAEAAAQAEASAAAAVQRQAVRAADSGGSSGPSGGSSGATGGSSSAAAPSSGGSSGRSSAARAPAPAPAAVAPSAPAPPPSPPSGGGSAVAAALSMRGTPYRWGGESPGGFDCSGLVVWAFRQAGRGGLPHSSGALVGMGRRISVGELVPGDLVAYGSPVHHIGIYIGGGQYVHAPRTGDVVKVASIYRSNGAPIAVRI</sequence>
<protein>
    <submittedName>
        <fullName evidence="9">C40 family peptidase</fullName>
    </submittedName>
</protein>
<evidence type="ECO:0000256" key="7">
    <source>
        <dbReference type="SAM" id="SignalP"/>
    </source>
</evidence>
<evidence type="ECO:0000256" key="4">
    <source>
        <dbReference type="ARBA" id="ARBA00022807"/>
    </source>
</evidence>
<feature type="compositionally biased region" description="Basic and acidic residues" evidence="6">
    <location>
        <begin position="203"/>
        <end position="218"/>
    </location>
</feature>
<keyword evidence="5" id="KW-0175">Coiled coil</keyword>
<dbReference type="EMBL" id="JADJZA010000007">
    <property type="protein sequence ID" value="MBK9297374.1"/>
    <property type="molecule type" value="Genomic_DNA"/>
</dbReference>
<feature type="signal peptide" evidence="7">
    <location>
        <begin position="1"/>
        <end position="20"/>
    </location>
</feature>
<evidence type="ECO:0000256" key="2">
    <source>
        <dbReference type="ARBA" id="ARBA00022670"/>
    </source>
</evidence>
<dbReference type="InterPro" id="IPR000064">
    <property type="entry name" value="NLP_P60_dom"/>
</dbReference>
<dbReference type="PANTHER" id="PTHR47053:SF1">
    <property type="entry name" value="MUREIN DD-ENDOPEPTIDASE MEPH-RELATED"/>
    <property type="match status" value="1"/>
</dbReference>
<dbReference type="PROSITE" id="PS51935">
    <property type="entry name" value="NLPC_P60"/>
    <property type="match status" value="1"/>
</dbReference>
<feature type="compositionally biased region" description="Gly residues" evidence="6">
    <location>
        <begin position="244"/>
        <end position="257"/>
    </location>
</feature>
<keyword evidence="3" id="KW-0378">Hydrolase</keyword>
<dbReference type="GO" id="GO:0008234">
    <property type="term" value="F:cysteine-type peptidase activity"/>
    <property type="evidence" value="ECO:0007669"/>
    <property type="project" value="UniProtKB-KW"/>
</dbReference>
<feature type="chain" id="PRO_5036676105" evidence="7">
    <location>
        <begin position="21"/>
        <end position="415"/>
    </location>
</feature>
<keyword evidence="7" id="KW-0732">Signal</keyword>
<dbReference type="PANTHER" id="PTHR47053">
    <property type="entry name" value="MUREIN DD-ENDOPEPTIDASE MEPH-RELATED"/>
    <property type="match status" value="1"/>
</dbReference>
<name>A0A936TF41_9ACTN</name>
<comment type="similarity">
    <text evidence="1">Belongs to the peptidase C40 family.</text>
</comment>
<dbReference type="InterPro" id="IPR038765">
    <property type="entry name" value="Papain-like_cys_pep_sf"/>
</dbReference>
<feature type="region of interest" description="Disordered" evidence="6">
    <location>
        <begin position="157"/>
        <end position="222"/>
    </location>
</feature>
<evidence type="ECO:0000256" key="5">
    <source>
        <dbReference type="SAM" id="Coils"/>
    </source>
</evidence>